<protein>
    <recommendedName>
        <fullName evidence="3">Thioredoxin</fullName>
    </recommendedName>
</protein>
<dbReference type="NCBIfam" id="NF040920">
    <property type="entry name" value="CD1871A_fam"/>
    <property type="match status" value="1"/>
</dbReference>
<keyword evidence="2" id="KW-1185">Reference proteome</keyword>
<sequence length="45" mass="4958">MKKFFIQIIFLIGSILSIFLGICRSEIATVLNKAINICLECIGIG</sequence>
<dbReference type="RefSeq" id="WP_199229049.1">
    <property type="nucleotide sequence ID" value="NZ_FQXR01000005.1"/>
</dbReference>
<evidence type="ECO:0000313" key="2">
    <source>
        <dbReference type="Proteomes" id="UP000184389"/>
    </source>
</evidence>
<dbReference type="EMBL" id="FQXR01000005">
    <property type="protein sequence ID" value="SHH88510.1"/>
    <property type="molecule type" value="Genomic_DNA"/>
</dbReference>
<dbReference type="STRING" id="1123281.SAMN02745180_01301"/>
<name>A0A1M5WLM8_9FIRM</name>
<dbReference type="InterPro" id="IPR047708">
    <property type="entry name" value="CD1871A-like"/>
</dbReference>
<evidence type="ECO:0008006" key="3">
    <source>
        <dbReference type="Google" id="ProtNLM"/>
    </source>
</evidence>
<dbReference type="AlphaFoldDB" id="A0A1M5WLM8"/>
<dbReference type="Proteomes" id="UP000184389">
    <property type="component" value="Unassembled WGS sequence"/>
</dbReference>
<reference evidence="1 2" key="1">
    <citation type="submission" date="2016-11" db="EMBL/GenBank/DDBJ databases">
        <authorList>
            <person name="Jaros S."/>
            <person name="Januszkiewicz K."/>
            <person name="Wedrychowicz H."/>
        </authorList>
    </citation>
    <scope>NUCLEOTIDE SEQUENCE [LARGE SCALE GENOMIC DNA]</scope>
    <source>
        <strain evidence="1 2">DSM 13106</strain>
    </source>
</reference>
<gene>
    <name evidence="1" type="ORF">SAMN02745180_01301</name>
</gene>
<evidence type="ECO:0000313" key="1">
    <source>
        <dbReference type="EMBL" id="SHH88510.1"/>
    </source>
</evidence>
<accession>A0A1M5WLM8</accession>
<organism evidence="1 2">
    <name type="scientific">Sporanaerobacter acetigenes DSM 13106</name>
    <dbReference type="NCBI Taxonomy" id="1123281"/>
    <lineage>
        <taxon>Bacteria</taxon>
        <taxon>Bacillati</taxon>
        <taxon>Bacillota</taxon>
        <taxon>Tissierellia</taxon>
        <taxon>Tissierellales</taxon>
        <taxon>Sporanaerobacteraceae</taxon>
        <taxon>Sporanaerobacter</taxon>
    </lineage>
</organism>
<proteinExistence type="predicted"/>